<reference evidence="1" key="1">
    <citation type="submission" date="2020-11" db="EMBL/GenBank/DDBJ databases">
        <authorList>
            <person name="Tran Van P."/>
        </authorList>
    </citation>
    <scope>NUCLEOTIDE SEQUENCE</scope>
</reference>
<dbReference type="AlphaFoldDB" id="A0A7R9G622"/>
<protein>
    <submittedName>
        <fullName evidence="1">Uncharacterized protein</fullName>
    </submittedName>
</protein>
<accession>A0A7R9G622</accession>
<name>A0A7R9G622_TIMSH</name>
<dbReference type="EMBL" id="OC007599">
    <property type="protein sequence ID" value="CAD7266766.1"/>
    <property type="molecule type" value="Genomic_DNA"/>
</dbReference>
<evidence type="ECO:0000313" key="1">
    <source>
        <dbReference type="EMBL" id="CAD7266766.1"/>
    </source>
</evidence>
<gene>
    <name evidence="1" type="ORF">TSIB3V08_LOCUS10780</name>
</gene>
<sequence length="212" mass="23850">MGAQLIQLKTLNAAEPLGAGICGISPQDCYGAIERVWPWSGLVSFPLGGRIEQAYFHRESVLIDNREISPSLNLMDILRGGMSASLRVIPSHTGTDIRFIAVWNTNEDHQNKAEDLPRPTALPCKESNETIKVVTFEQEQQRITTLQNFIENVILPIWKDHIWQDIPRSGANLAFPDLANSISVPDLPFFHMGPIFVKYDNPFVLMFKNHTV</sequence>
<organism evidence="1">
    <name type="scientific">Timema shepardi</name>
    <name type="common">Walking stick</name>
    <dbReference type="NCBI Taxonomy" id="629360"/>
    <lineage>
        <taxon>Eukaryota</taxon>
        <taxon>Metazoa</taxon>
        <taxon>Ecdysozoa</taxon>
        <taxon>Arthropoda</taxon>
        <taxon>Hexapoda</taxon>
        <taxon>Insecta</taxon>
        <taxon>Pterygota</taxon>
        <taxon>Neoptera</taxon>
        <taxon>Polyneoptera</taxon>
        <taxon>Phasmatodea</taxon>
        <taxon>Timematodea</taxon>
        <taxon>Timematoidea</taxon>
        <taxon>Timematidae</taxon>
        <taxon>Timema</taxon>
    </lineage>
</organism>
<proteinExistence type="predicted"/>